<accession>A0A6M3LCU7</accession>
<gene>
    <name evidence="2" type="ORF">MM415B04792_0001</name>
</gene>
<reference evidence="2" key="1">
    <citation type="submission" date="2020-03" db="EMBL/GenBank/DDBJ databases">
        <title>The deep terrestrial virosphere.</title>
        <authorList>
            <person name="Holmfeldt K."/>
            <person name="Nilsson E."/>
            <person name="Simone D."/>
            <person name="Lopez-Fernandez M."/>
            <person name="Wu X."/>
            <person name="de Brujin I."/>
            <person name="Lundin D."/>
            <person name="Andersson A."/>
            <person name="Bertilsson S."/>
            <person name="Dopson M."/>
        </authorList>
    </citation>
    <scope>NUCLEOTIDE SEQUENCE</scope>
    <source>
        <strain evidence="2">MM415B04792</strain>
    </source>
</reference>
<dbReference type="Pfam" id="PF12728">
    <property type="entry name" value="HTH_17"/>
    <property type="match status" value="1"/>
</dbReference>
<dbReference type="InterPro" id="IPR009061">
    <property type="entry name" value="DNA-bd_dom_put_sf"/>
</dbReference>
<name>A0A6M3LCU7_9ZZZZ</name>
<dbReference type="SUPFAM" id="SSF46955">
    <property type="entry name" value="Putative DNA-binding domain"/>
    <property type="match status" value="1"/>
</dbReference>
<organism evidence="2">
    <name type="scientific">viral metagenome</name>
    <dbReference type="NCBI Taxonomy" id="1070528"/>
    <lineage>
        <taxon>unclassified sequences</taxon>
        <taxon>metagenomes</taxon>
        <taxon>organismal metagenomes</taxon>
    </lineage>
</organism>
<feature type="domain" description="Helix-turn-helix" evidence="1">
    <location>
        <begin position="5"/>
        <end position="55"/>
    </location>
</feature>
<protein>
    <submittedName>
        <fullName evidence="2">Putative DNA binding, helix-turn-helix domain containing protein</fullName>
    </submittedName>
</protein>
<dbReference type="EMBL" id="MT143048">
    <property type="protein sequence ID" value="QJA92213.1"/>
    <property type="molecule type" value="Genomic_DNA"/>
</dbReference>
<evidence type="ECO:0000259" key="1">
    <source>
        <dbReference type="Pfam" id="PF12728"/>
    </source>
</evidence>
<proteinExistence type="predicted"/>
<dbReference type="Gene3D" id="1.10.10.10">
    <property type="entry name" value="Winged helix-like DNA-binding domain superfamily/Winged helix DNA-binding domain"/>
    <property type="match status" value="1"/>
</dbReference>
<sequence>MAKELMDVTEAAEFLRLSRVTLDIWRSAKTGPPFIRAGRRILYRLDDLREWVAARQVTPERVN</sequence>
<evidence type="ECO:0000313" key="2">
    <source>
        <dbReference type="EMBL" id="QJA92213.1"/>
    </source>
</evidence>
<dbReference type="InterPro" id="IPR036388">
    <property type="entry name" value="WH-like_DNA-bd_sf"/>
</dbReference>
<dbReference type="AlphaFoldDB" id="A0A6M3LCU7"/>
<dbReference type="InterPro" id="IPR041657">
    <property type="entry name" value="HTH_17"/>
</dbReference>